<feature type="coiled-coil region" evidence="1">
    <location>
        <begin position="21"/>
        <end position="55"/>
    </location>
</feature>
<evidence type="ECO:0000256" key="2">
    <source>
        <dbReference type="SAM" id="MobiDB-lite"/>
    </source>
</evidence>
<sequence length="159" mass="17046">MAVTDIDASTHHFLTQLSFQADELRKGVETARRERDEAAARLADLEKRLADSMAALRALQVYTGETPGATAGDREADTANGPNGTQALSIEEAILRVLQANSGLTPLEIAQRVDALGVKSSASSVRARLSKLVKQRTLRRDGKSRYSLAVAGSEATQNL</sequence>
<dbReference type="Gene3D" id="1.10.10.10">
    <property type="entry name" value="Winged helix-like DNA-binding domain superfamily/Winged helix DNA-binding domain"/>
    <property type="match status" value="1"/>
</dbReference>
<organism evidence="3 4">
    <name type="scientific">Streptomyces albus</name>
    <dbReference type="NCBI Taxonomy" id="1888"/>
    <lineage>
        <taxon>Bacteria</taxon>
        <taxon>Bacillati</taxon>
        <taxon>Actinomycetota</taxon>
        <taxon>Actinomycetes</taxon>
        <taxon>Kitasatosporales</taxon>
        <taxon>Streptomycetaceae</taxon>
        <taxon>Streptomyces</taxon>
    </lineage>
</organism>
<dbReference type="RefSeq" id="WP_135566972.1">
    <property type="nucleotide sequence ID" value="NZ_CP103060.1"/>
</dbReference>
<evidence type="ECO:0000313" key="3">
    <source>
        <dbReference type="EMBL" id="TGG84639.1"/>
    </source>
</evidence>
<accession>A0A8H1QT63</accession>
<protein>
    <submittedName>
        <fullName evidence="3">Uncharacterized protein</fullName>
    </submittedName>
</protein>
<dbReference type="EMBL" id="RCIY01000046">
    <property type="protein sequence ID" value="TGG84639.1"/>
    <property type="molecule type" value="Genomic_DNA"/>
</dbReference>
<dbReference type="Pfam" id="PF13412">
    <property type="entry name" value="HTH_24"/>
    <property type="match status" value="1"/>
</dbReference>
<dbReference type="Proteomes" id="UP000298111">
    <property type="component" value="Unassembled WGS sequence"/>
</dbReference>
<dbReference type="GeneID" id="75183091"/>
<evidence type="ECO:0000256" key="1">
    <source>
        <dbReference type="SAM" id="Coils"/>
    </source>
</evidence>
<keyword evidence="1" id="KW-0175">Coiled coil</keyword>
<comment type="caution">
    <text evidence="3">The sequence shown here is derived from an EMBL/GenBank/DDBJ whole genome shotgun (WGS) entry which is preliminary data.</text>
</comment>
<reference evidence="3 4" key="1">
    <citation type="submission" date="2018-10" db="EMBL/GenBank/DDBJ databases">
        <title>Isolation of pseudouridimycin from Streptomyces albus DSM 40763.</title>
        <authorList>
            <person name="Rosenqvist P."/>
            <person name="Metsae-Ketelae M."/>
            <person name="Virta P."/>
        </authorList>
    </citation>
    <scope>NUCLEOTIDE SEQUENCE [LARGE SCALE GENOMIC DNA]</scope>
    <source>
        <strain evidence="3 4">DSM 40763</strain>
    </source>
</reference>
<evidence type="ECO:0000313" key="4">
    <source>
        <dbReference type="Proteomes" id="UP000298111"/>
    </source>
</evidence>
<proteinExistence type="predicted"/>
<gene>
    <name evidence="3" type="ORF">D8771_12350</name>
</gene>
<feature type="region of interest" description="Disordered" evidence="2">
    <location>
        <begin position="66"/>
        <end position="85"/>
    </location>
</feature>
<dbReference type="AlphaFoldDB" id="A0A8H1QT63"/>
<dbReference type="InterPro" id="IPR036388">
    <property type="entry name" value="WH-like_DNA-bd_sf"/>
</dbReference>
<name>A0A8H1QT63_9ACTN</name>